<dbReference type="GeneTree" id="ENSGT00940000156879"/>
<evidence type="ECO:0000256" key="3">
    <source>
        <dbReference type="ARBA" id="ARBA00022691"/>
    </source>
</evidence>
<protein>
    <recommendedName>
        <fullName evidence="7">Protein arginine N-methyltransferase</fullName>
        <ecNumber evidence="7">2.1.1.321</ecNumber>
    </recommendedName>
</protein>
<dbReference type="GO" id="GO:0044020">
    <property type="term" value="F:histone H4R3 methyltransferase activity"/>
    <property type="evidence" value="ECO:0007669"/>
    <property type="project" value="UniProtKB-UniRule"/>
</dbReference>
<keyword evidence="7" id="KW-0156">Chromatin regulator</keyword>
<dbReference type="GO" id="GO:0005829">
    <property type="term" value="C:cytosol"/>
    <property type="evidence" value="ECO:0007669"/>
    <property type="project" value="UniProtKB-SubCell"/>
</dbReference>
<dbReference type="FunFam" id="3.40.50.150:FF:000071">
    <property type="entry name" value="Protein arginine N-methyltransferase 7"/>
    <property type="match status" value="1"/>
</dbReference>
<dbReference type="InterPro" id="IPR029063">
    <property type="entry name" value="SAM-dependent_MTases_sf"/>
</dbReference>
<evidence type="ECO:0000313" key="9">
    <source>
        <dbReference type="Ensembl" id="ENSONIP00000068153.1"/>
    </source>
</evidence>
<evidence type="ECO:0000256" key="5">
    <source>
        <dbReference type="ARBA" id="ARBA00025570"/>
    </source>
</evidence>
<dbReference type="CDD" id="cd02440">
    <property type="entry name" value="AdoMet_MTases"/>
    <property type="match status" value="1"/>
</dbReference>
<sequence>MKTFYGRANPTTGALDWVEESEEYDYHQEIARSCYADMLHDHDRNKKYYEGIRAAVTRVKARGEKVIVLDIGTGTGLLSMMAVTAGADFCYAVEVFKPMAEAAQCIVEKNGFSDKIKIINKHSTDVTVGPDGDMQVKANVLITELFDTELIGEGALPSYEHAHQNLMQDRCEAVPHRATVYAQLVESELLWSWAQLQPVEVEGARLVPPPAVGRCAGAHAVCDIQLSQVSPASFTPLGPVCTMFTVDFSKPVSSAFQAHSSQFVAQSSGRAQVVLSWWDLDMDPSGSIVCTMAPSWTYQEPKMWRDHWMQSVYFLPVESQVTEGEELSLMVCHDDYSLWYSLQRTSCEKLQRGSQTEAPPSRPCCTCQAHLVWTRPRFGELNDRRRTESYISALRSVKDSVCLSVSDGSLLPVFAHMLGAKKVRRFHLTDTLLEIRLEQLTSNDVGGEQISVLMGEPYFSTSLLPWHSLFFWYCRTALAGLLRPNASILPRAASLHMVAVEFQDLWRIRAPCGTCEGFDVTPMDEMVQRSLDFHESREAEPHPLWEYPCRALTQSTAAMTFDFTQCLPQQPISTQGSLSFIREGRCHGVALWMEYHLTDDITVSAGLTGPINEQGDCEWSRHRKQGVYFFGSPWEISGDGRAAVSYSFTFEPSLGDIRMDFTVTSQ</sequence>
<evidence type="ECO:0000259" key="8">
    <source>
        <dbReference type="Pfam" id="PF22528"/>
    </source>
</evidence>
<keyword evidence="7" id="KW-0804">Transcription</keyword>
<keyword evidence="7" id="KW-0805">Transcription regulation</keyword>
<dbReference type="PROSITE" id="PS51678">
    <property type="entry name" value="SAM_MT_PRMT"/>
    <property type="match status" value="2"/>
</dbReference>
<dbReference type="Pfam" id="PF06325">
    <property type="entry name" value="PrmA"/>
    <property type="match status" value="1"/>
</dbReference>
<dbReference type="InterPro" id="IPR055135">
    <property type="entry name" value="PRMT_dom"/>
</dbReference>
<comment type="function">
    <text evidence="5 7">Arginine methyltransferase that can both catalyze the formation of omega-N monomethylarginine (MMA) and symmetrical dimethylarginine (sDMA), with a preference for the formation of MMA. Specifically mediates the symmetrical dimethylation of arginine residues in the small nuclear ribonucleoproteins Sm D1 (SNRPD1) and Sm D3 (SNRPD3); such methylation being required for the assembly and biogenesis of snRNP core particles. Specifically mediates the symmetric dimethylation of histone H4 'Arg-3' to form H4R3me2s. Plays a role in gene imprinting by being recruited by CTCFL at the H19 imprinted control region (ICR) and methylating histone H4 to form H4R3me2s, possibly leading to recruit DNA methyltransferases at these sites. May also play a role in embryonic stem cell (ESC) pluripotency. Also able to mediate the arginine methylation of histone H2A and myelin basic protein (MBP) in vitro; the relevance of such results is however unclear in vivo.</text>
</comment>
<dbReference type="InterPro" id="IPR025799">
    <property type="entry name" value="Arg_MeTrfase"/>
</dbReference>
<feature type="domain" description="Protein arginine N-methyltransferase" evidence="8">
    <location>
        <begin position="492"/>
        <end position="666"/>
    </location>
</feature>
<keyword evidence="7" id="KW-0539">Nucleus</keyword>
<evidence type="ECO:0000256" key="7">
    <source>
        <dbReference type="PIRNR" id="PIRNR036946"/>
    </source>
</evidence>
<dbReference type="GO" id="GO:0030154">
    <property type="term" value="P:cell differentiation"/>
    <property type="evidence" value="ECO:0007669"/>
    <property type="project" value="UniProtKB-KW"/>
</dbReference>
<dbReference type="InterPro" id="IPR014644">
    <property type="entry name" value="MeTrfase_PRMT7"/>
</dbReference>
<comment type="catalytic activity">
    <reaction evidence="6 7">
        <text>L-arginyl-[protein] + S-adenosyl-L-methionine = N(omega)-methyl-L-arginyl-[protein] + S-adenosyl-L-homocysteine + H(+)</text>
        <dbReference type="Rhea" id="RHEA:48100"/>
        <dbReference type="Rhea" id="RHEA-COMP:10532"/>
        <dbReference type="Rhea" id="RHEA-COMP:11990"/>
        <dbReference type="ChEBI" id="CHEBI:15378"/>
        <dbReference type="ChEBI" id="CHEBI:29965"/>
        <dbReference type="ChEBI" id="CHEBI:57856"/>
        <dbReference type="ChEBI" id="CHEBI:59789"/>
        <dbReference type="ChEBI" id="CHEBI:65280"/>
        <dbReference type="EC" id="2.1.1.321"/>
    </reaction>
</comment>
<reference evidence="9" key="3">
    <citation type="submission" date="2025-09" db="UniProtKB">
        <authorList>
            <consortium name="Ensembl"/>
        </authorList>
    </citation>
    <scope>IDENTIFICATION</scope>
</reference>
<dbReference type="PIRSF" id="PIRSF036946">
    <property type="entry name" value="Arg_N-mtase"/>
    <property type="match status" value="1"/>
</dbReference>
<keyword evidence="7" id="KW-0963">Cytoplasm</keyword>
<dbReference type="GO" id="GO:0035241">
    <property type="term" value="F:protein-arginine omega-N monomethyltransferase activity"/>
    <property type="evidence" value="ECO:0007669"/>
    <property type="project" value="UniProtKB-EC"/>
</dbReference>
<reference evidence="9" key="2">
    <citation type="submission" date="2025-08" db="UniProtKB">
        <authorList>
            <consortium name="Ensembl"/>
        </authorList>
    </citation>
    <scope>IDENTIFICATION</scope>
</reference>
<keyword evidence="3 7" id="KW-0949">S-adenosyl-L-methionine</keyword>
<dbReference type="AlphaFoldDB" id="A0A669E5T4"/>
<organism evidence="9 10">
    <name type="scientific">Oreochromis niloticus</name>
    <name type="common">Nile tilapia</name>
    <name type="synonym">Tilapia nilotica</name>
    <dbReference type="NCBI Taxonomy" id="8128"/>
    <lineage>
        <taxon>Eukaryota</taxon>
        <taxon>Metazoa</taxon>
        <taxon>Chordata</taxon>
        <taxon>Craniata</taxon>
        <taxon>Vertebrata</taxon>
        <taxon>Euteleostomi</taxon>
        <taxon>Actinopterygii</taxon>
        <taxon>Neopterygii</taxon>
        <taxon>Teleostei</taxon>
        <taxon>Neoteleostei</taxon>
        <taxon>Acanthomorphata</taxon>
        <taxon>Ovalentaria</taxon>
        <taxon>Cichlomorphae</taxon>
        <taxon>Cichliformes</taxon>
        <taxon>Cichlidae</taxon>
        <taxon>African cichlids</taxon>
        <taxon>Pseudocrenilabrinae</taxon>
        <taxon>Oreochromini</taxon>
        <taxon>Oreochromis</taxon>
    </lineage>
</organism>
<dbReference type="GO" id="GO:0005634">
    <property type="term" value="C:nucleus"/>
    <property type="evidence" value="ECO:0007669"/>
    <property type="project" value="UniProtKB-SubCell"/>
</dbReference>
<keyword evidence="4" id="KW-0677">Repeat</keyword>
<evidence type="ECO:0000256" key="6">
    <source>
        <dbReference type="ARBA" id="ARBA00048213"/>
    </source>
</evidence>
<dbReference type="PANTHER" id="PTHR11006:SF4">
    <property type="entry name" value="PROTEIN ARGININE N-METHYLTRANSFERASE 7"/>
    <property type="match status" value="1"/>
</dbReference>
<comment type="subcellular location">
    <subcellularLocation>
        <location evidence="7">Cytoplasm</location>
        <location evidence="7">Cytosol</location>
    </subcellularLocation>
    <subcellularLocation>
        <location evidence="7">Nucleus</location>
    </subcellularLocation>
</comment>
<name>A0A669E5T4_ORENI</name>
<keyword evidence="10" id="KW-1185">Reference proteome</keyword>
<dbReference type="GO" id="GO:0032259">
    <property type="term" value="P:methylation"/>
    <property type="evidence" value="ECO:0007669"/>
    <property type="project" value="UniProtKB-KW"/>
</dbReference>
<reference evidence="10" key="1">
    <citation type="submission" date="2012-01" db="EMBL/GenBank/DDBJ databases">
        <title>The Genome Sequence of Oreochromis niloticus (Nile Tilapia).</title>
        <authorList>
            <consortium name="Broad Institute Genome Assembly Team"/>
            <consortium name="Broad Institute Sequencing Platform"/>
            <person name="Di Palma F."/>
            <person name="Johnson J."/>
            <person name="Lander E.S."/>
            <person name="Lindblad-Toh K."/>
        </authorList>
    </citation>
    <scope>NUCLEOTIDE SEQUENCE [LARGE SCALE GENOMIC DNA]</scope>
</reference>
<evidence type="ECO:0000256" key="1">
    <source>
        <dbReference type="ARBA" id="ARBA00022603"/>
    </source>
</evidence>
<dbReference type="EC" id="2.1.1.321" evidence="7"/>
<dbReference type="PANTHER" id="PTHR11006">
    <property type="entry name" value="PROTEIN ARGININE N-METHYLTRANSFERASE"/>
    <property type="match status" value="1"/>
</dbReference>
<feature type="domain" description="Protein arginine N-methyltransferase" evidence="8">
    <location>
        <begin position="176"/>
        <end position="343"/>
    </location>
</feature>
<keyword evidence="2 7" id="KW-0808">Transferase</keyword>
<dbReference type="Pfam" id="PF22528">
    <property type="entry name" value="PRMT_C"/>
    <property type="match status" value="2"/>
</dbReference>
<keyword evidence="1 7" id="KW-0489">Methyltransferase</keyword>
<evidence type="ECO:0000256" key="4">
    <source>
        <dbReference type="ARBA" id="ARBA00022737"/>
    </source>
</evidence>
<accession>A0A669E5T4</accession>
<dbReference type="GO" id="GO:0000387">
    <property type="term" value="P:spliceosomal snRNP assembly"/>
    <property type="evidence" value="ECO:0007669"/>
    <property type="project" value="UniProtKB-UniRule"/>
</dbReference>
<keyword evidence="7" id="KW-0221">Differentiation</keyword>
<dbReference type="Ensembl" id="ENSONIT00000033451.1">
    <property type="protein sequence ID" value="ENSONIP00000068153.1"/>
    <property type="gene ID" value="ENSONIG00000010893.2"/>
</dbReference>
<dbReference type="FunFam" id="2.70.160.11:FF:000010">
    <property type="entry name" value="Protein arginine N-methyltransferase"/>
    <property type="match status" value="1"/>
</dbReference>
<evidence type="ECO:0000313" key="10">
    <source>
        <dbReference type="Proteomes" id="UP000005207"/>
    </source>
</evidence>
<comment type="similarity">
    <text evidence="7">Belongs to the class I-like SAM-binding methyltransferase superfamily. Protein arginine N-methyltransferase family. PRMT7 subfamily.</text>
</comment>
<dbReference type="Proteomes" id="UP000005207">
    <property type="component" value="Linkage group LG7"/>
</dbReference>
<dbReference type="Gene3D" id="2.70.160.11">
    <property type="entry name" value="Hnrnp arginine n-methyltransferase1"/>
    <property type="match status" value="2"/>
</dbReference>
<evidence type="ECO:0000256" key="2">
    <source>
        <dbReference type="ARBA" id="ARBA00022679"/>
    </source>
</evidence>
<dbReference type="Gene3D" id="3.40.50.150">
    <property type="entry name" value="Vaccinia Virus protein VP39"/>
    <property type="match status" value="2"/>
</dbReference>
<gene>
    <name evidence="9" type="primary">PRMT7</name>
    <name evidence="9" type="synonym">prmt7</name>
</gene>
<dbReference type="SUPFAM" id="SSF53335">
    <property type="entry name" value="S-adenosyl-L-methionine-dependent methyltransferases"/>
    <property type="match status" value="2"/>
</dbReference>
<proteinExistence type="inferred from homology"/>